<dbReference type="Proteomes" id="UP000177371">
    <property type="component" value="Unassembled WGS sequence"/>
</dbReference>
<dbReference type="PANTHER" id="PTHR30383">
    <property type="entry name" value="THIOESTERASE 1/PROTEASE 1/LYSOPHOSPHOLIPASE L1"/>
    <property type="match status" value="1"/>
</dbReference>
<dbReference type="Gene3D" id="3.40.50.1110">
    <property type="entry name" value="SGNH hydrolase"/>
    <property type="match status" value="1"/>
</dbReference>
<evidence type="ECO:0000259" key="1">
    <source>
        <dbReference type="Pfam" id="PF13472"/>
    </source>
</evidence>
<gene>
    <name evidence="2" type="ORF">A2W32_05605</name>
</gene>
<comment type="caution">
    <text evidence="2">The sequence shown here is derived from an EMBL/GenBank/DDBJ whole genome shotgun (WGS) entry which is preliminary data.</text>
</comment>
<organism evidence="2 3">
    <name type="scientific">candidate division WWE3 bacterium RBG_16_37_10</name>
    <dbReference type="NCBI Taxonomy" id="1802610"/>
    <lineage>
        <taxon>Bacteria</taxon>
        <taxon>Katanobacteria</taxon>
    </lineage>
</organism>
<dbReference type="GO" id="GO:0004622">
    <property type="term" value="F:phosphatidylcholine lysophospholipase activity"/>
    <property type="evidence" value="ECO:0007669"/>
    <property type="project" value="TreeGrafter"/>
</dbReference>
<dbReference type="InterPro" id="IPR036514">
    <property type="entry name" value="SGNH_hydro_sf"/>
</dbReference>
<accession>A0A1F4V1Y5</accession>
<evidence type="ECO:0000313" key="2">
    <source>
        <dbReference type="EMBL" id="OGC51188.1"/>
    </source>
</evidence>
<sequence length="233" mass="27759">MKKRYLEKFNNYDHLTIVLIGSSITAQDWCHPNWHDWLNYTLKQDENWELCWKRKIINVARDGATINHYIENFDSEIKGFKPDLVIESLGLNSINPILNAEKTKEDLKKLNKMIVENNIELVTWSYLINKPEYFESLKILRNIHKELSKELNYQFVDIMVEFEKHDLIKLFDFVYPWHNEVWDIKPGDIDYLHCNVVGNQIIAETLAREVFNTELNSDEFGTMKLINLTEYSK</sequence>
<dbReference type="PANTHER" id="PTHR30383:SF5">
    <property type="entry name" value="SGNH HYDROLASE-TYPE ESTERASE DOMAIN-CONTAINING PROTEIN"/>
    <property type="match status" value="1"/>
</dbReference>
<reference evidence="2 3" key="1">
    <citation type="journal article" date="2016" name="Nat. Commun.">
        <title>Thousands of microbial genomes shed light on interconnected biogeochemical processes in an aquifer system.</title>
        <authorList>
            <person name="Anantharaman K."/>
            <person name="Brown C.T."/>
            <person name="Hug L.A."/>
            <person name="Sharon I."/>
            <person name="Castelle C.J."/>
            <person name="Probst A.J."/>
            <person name="Thomas B.C."/>
            <person name="Singh A."/>
            <person name="Wilkins M.J."/>
            <person name="Karaoz U."/>
            <person name="Brodie E.L."/>
            <person name="Williams K.H."/>
            <person name="Hubbard S.S."/>
            <person name="Banfield J.F."/>
        </authorList>
    </citation>
    <scope>NUCLEOTIDE SEQUENCE [LARGE SCALE GENOMIC DNA]</scope>
</reference>
<name>A0A1F4V1Y5_UNCKA</name>
<dbReference type="InterPro" id="IPR013830">
    <property type="entry name" value="SGNH_hydro"/>
</dbReference>
<evidence type="ECO:0000313" key="3">
    <source>
        <dbReference type="Proteomes" id="UP000177371"/>
    </source>
</evidence>
<dbReference type="AlphaFoldDB" id="A0A1F4V1Y5"/>
<dbReference type="EMBL" id="MEUT01000027">
    <property type="protein sequence ID" value="OGC51188.1"/>
    <property type="molecule type" value="Genomic_DNA"/>
</dbReference>
<dbReference type="Pfam" id="PF13472">
    <property type="entry name" value="Lipase_GDSL_2"/>
    <property type="match status" value="1"/>
</dbReference>
<dbReference type="InterPro" id="IPR051532">
    <property type="entry name" value="Ester_Hydrolysis_Enzymes"/>
</dbReference>
<protein>
    <recommendedName>
        <fullName evidence="1">SGNH hydrolase-type esterase domain-containing protein</fullName>
    </recommendedName>
</protein>
<feature type="domain" description="SGNH hydrolase-type esterase" evidence="1">
    <location>
        <begin position="19"/>
        <end position="200"/>
    </location>
</feature>
<dbReference type="STRING" id="1802610.A2W32_05605"/>
<dbReference type="CDD" id="cd00229">
    <property type="entry name" value="SGNH_hydrolase"/>
    <property type="match status" value="1"/>
</dbReference>
<proteinExistence type="predicted"/>
<dbReference type="SUPFAM" id="SSF52266">
    <property type="entry name" value="SGNH hydrolase"/>
    <property type="match status" value="1"/>
</dbReference>